<reference evidence="5" key="1">
    <citation type="submission" date="2020-11" db="EMBL/GenBank/DDBJ databases">
        <title>Isolation and identification of active actinomycetes.</title>
        <authorList>
            <person name="Sun X."/>
        </authorList>
    </citation>
    <scope>NUCLEOTIDE SEQUENCE</scope>
    <source>
        <strain evidence="5">NEAU-A11</strain>
    </source>
</reference>
<protein>
    <submittedName>
        <fullName evidence="5">AAA family ATPase</fullName>
    </submittedName>
</protein>
<dbReference type="Gene3D" id="2.160.20.10">
    <property type="entry name" value="Single-stranded right-handed beta-helix, Pectin lyase-like"/>
    <property type="match status" value="1"/>
</dbReference>
<gene>
    <name evidence="5" type="ORF">I4J89_42400</name>
</gene>
<dbReference type="InterPro" id="IPR027417">
    <property type="entry name" value="P-loop_NTPase"/>
</dbReference>
<dbReference type="SUPFAM" id="SSF52540">
    <property type="entry name" value="P-loop containing nucleoside triphosphate hydrolases"/>
    <property type="match status" value="1"/>
</dbReference>
<dbReference type="PANTHER" id="PTHR43392">
    <property type="entry name" value="AAA-TYPE ATPASE FAMILY PROTEIN / ANKYRIN REPEAT FAMILY PROTEIN"/>
    <property type="match status" value="1"/>
</dbReference>
<dbReference type="FunFam" id="3.40.50.300:FF:000216">
    <property type="entry name" value="Type VII secretion ATPase EccA"/>
    <property type="match status" value="1"/>
</dbReference>
<evidence type="ECO:0000313" key="6">
    <source>
        <dbReference type="Proteomes" id="UP000598146"/>
    </source>
</evidence>
<keyword evidence="2" id="KW-0547">Nucleotide-binding</keyword>
<feature type="domain" description="AAA+ ATPase" evidence="4">
    <location>
        <begin position="325"/>
        <end position="465"/>
    </location>
</feature>
<accession>A0A931CIT0</accession>
<dbReference type="InterPro" id="IPR039448">
    <property type="entry name" value="Beta_helix"/>
</dbReference>
<dbReference type="InterPro" id="IPR003959">
    <property type="entry name" value="ATPase_AAA_core"/>
</dbReference>
<dbReference type="SMART" id="SM00710">
    <property type="entry name" value="PbH1"/>
    <property type="match status" value="6"/>
</dbReference>
<dbReference type="Proteomes" id="UP000598146">
    <property type="component" value="Unassembled WGS sequence"/>
</dbReference>
<dbReference type="Gene3D" id="3.40.50.300">
    <property type="entry name" value="P-loop containing nucleotide triphosphate hydrolases"/>
    <property type="match status" value="1"/>
</dbReference>
<evidence type="ECO:0000256" key="3">
    <source>
        <dbReference type="ARBA" id="ARBA00022840"/>
    </source>
</evidence>
<dbReference type="InterPro" id="IPR011050">
    <property type="entry name" value="Pectin_lyase_fold/virulence"/>
</dbReference>
<dbReference type="EMBL" id="JADQTO010000034">
    <property type="protein sequence ID" value="MBG0568103.1"/>
    <property type="molecule type" value="Genomic_DNA"/>
</dbReference>
<dbReference type="Pfam" id="PF00004">
    <property type="entry name" value="AAA"/>
    <property type="match status" value="1"/>
</dbReference>
<dbReference type="InterPro" id="IPR050773">
    <property type="entry name" value="CbxX/CfxQ_RuBisCO_ESX"/>
</dbReference>
<dbReference type="Gene3D" id="1.10.8.60">
    <property type="match status" value="1"/>
</dbReference>
<dbReference type="SMART" id="SM00382">
    <property type="entry name" value="AAA"/>
    <property type="match status" value="1"/>
</dbReference>
<dbReference type="GO" id="GO:0016887">
    <property type="term" value="F:ATP hydrolysis activity"/>
    <property type="evidence" value="ECO:0007669"/>
    <property type="project" value="InterPro"/>
</dbReference>
<dbReference type="PRINTS" id="PR00819">
    <property type="entry name" value="CBXCFQXSUPER"/>
</dbReference>
<evidence type="ECO:0000256" key="1">
    <source>
        <dbReference type="ARBA" id="ARBA00010378"/>
    </source>
</evidence>
<dbReference type="SUPFAM" id="SSF51126">
    <property type="entry name" value="Pectin lyase-like"/>
    <property type="match status" value="1"/>
</dbReference>
<organism evidence="5 6">
    <name type="scientific">Actinoplanes aureus</name>
    <dbReference type="NCBI Taxonomy" id="2792083"/>
    <lineage>
        <taxon>Bacteria</taxon>
        <taxon>Bacillati</taxon>
        <taxon>Actinomycetota</taxon>
        <taxon>Actinomycetes</taxon>
        <taxon>Micromonosporales</taxon>
        <taxon>Micromonosporaceae</taxon>
        <taxon>Actinoplanes</taxon>
    </lineage>
</organism>
<evidence type="ECO:0000256" key="2">
    <source>
        <dbReference type="ARBA" id="ARBA00022741"/>
    </source>
</evidence>
<dbReference type="InterPro" id="IPR041627">
    <property type="entry name" value="AAA_lid_6"/>
</dbReference>
<evidence type="ECO:0000313" key="5">
    <source>
        <dbReference type="EMBL" id="MBG0568103.1"/>
    </source>
</evidence>
<dbReference type="Pfam" id="PF17866">
    <property type="entry name" value="AAA_lid_6"/>
    <property type="match status" value="1"/>
</dbReference>
<comment type="caution">
    <text evidence="5">The sequence shown here is derived from an EMBL/GenBank/DDBJ whole genome shotgun (WGS) entry which is preliminary data.</text>
</comment>
<dbReference type="CDD" id="cd00009">
    <property type="entry name" value="AAA"/>
    <property type="match status" value="1"/>
</dbReference>
<dbReference type="RefSeq" id="WP_196419876.1">
    <property type="nucleotide sequence ID" value="NZ_JADQTO010000034.1"/>
</dbReference>
<dbReference type="AlphaFoldDB" id="A0A931CIT0"/>
<evidence type="ECO:0000259" key="4">
    <source>
        <dbReference type="SMART" id="SM00382"/>
    </source>
</evidence>
<sequence>MVTLAVPGTYPTLRDALEVAPDGAVVALAPGTYPERIELDGRRLTVRAAGDPGSAIVDATGLDGPALAVSSGEIAVEGLALVSGDYPAVTVSGGRLRLRKCELSAGWGAGVQASDGAVVDAGEVRVIRGQHGFVFSDAGGTVEASEVRNVSQDGVIVQFGSPILRNITVAGCGDRGIYVYQSARPGIERCDISGTGKAGIVVAQNSTPRIVETRVHQTVGSGIVIERGCHGVVVERCVVEQTADPPVRVDPSAQATVTLSESDGLPKAGVVAAATAQDAAEVERLLTELDSMIGLAGVKAEVRALIDEIQVNEWRRSAGLSVGMVSHHLIFTGAPGTGKTTVARIYGQLLKALGVLPNGRFREVSRRDLVGQYIGHTAEKTTSVFEDAMGGVLFIDEAYTLARAGGAAADFGQEAIDTLVKLMEDHRDQVAVIVAGYTKEMSDFLDANSGLASRFAKTMEFENYGPDELVRIADRIARNDDYVFAAGLSAALHQHFSLLERDRNFGNAREARKLLEGMRKAQSGRLRAMGRMPSRDDLRTLMLDDLRAVVR</sequence>
<dbReference type="InterPro" id="IPR012334">
    <property type="entry name" value="Pectin_lyas_fold"/>
</dbReference>
<comment type="similarity">
    <text evidence="1">Belongs to the CbxX/CfxQ family.</text>
</comment>
<proteinExistence type="inferred from homology"/>
<dbReference type="GO" id="GO:0005524">
    <property type="term" value="F:ATP binding"/>
    <property type="evidence" value="ECO:0007669"/>
    <property type="project" value="UniProtKB-KW"/>
</dbReference>
<dbReference type="PANTHER" id="PTHR43392:SF2">
    <property type="entry name" value="AAA-TYPE ATPASE FAMILY PROTEIN _ ANKYRIN REPEAT FAMILY PROTEIN"/>
    <property type="match status" value="1"/>
</dbReference>
<name>A0A931CIT0_9ACTN</name>
<dbReference type="InterPro" id="IPR003593">
    <property type="entry name" value="AAA+_ATPase"/>
</dbReference>
<keyword evidence="6" id="KW-1185">Reference proteome</keyword>
<dbReference type="InterPro" id="IPR000641">
    <property type="entry name" value="CbxX/CfxQ"/>
</dbReference>
<dbReference type="Pfam" id="PF13229">
    <property type="entry name" value="Beta_helix"/>
    <property type="match status" value="1"/>
</dbReference>
<keyword evidence="3" id="KW-0067">ATP-binding</keyword>
<dbReference type="InterPro" id="IPR006626">
    <property type="entry name" value="PbH1"/>
</dbReference>